<keyword evidence="1" id="KW-0812">Transmembrane</keyword>
<evidence type="ECO:0000313" key="3">
    <source>
        <dbReference type="Proteomes" id="UP000238823"/>
    </source>
</evidence>
<dbReference type="Proteomes" id="UP000238823">
    <property type="component" value="Unassembled WGS sequence"/>
</dbReference>
<dbReference type="RefSeq" id="WP_106093416.1">
    <property type="nucleotide sequence ID" value="NZ_PVNL01000124.1"/>
</dbReference>
<evidence type="ECO:0000256" key="1">
    <source>
        <dbReference type="SAM" id="Phobius"/>
    </source>
</evidence>
<comment type="caution">
    <text evidence="2">The sequence shown here is derived from an EMBL/GenBank/DDBJ whole genome shotgun (WGS) entry which is preliminary data.</text>
</comment>
<protein>
    <submittedName>
        <fullName evidence="2">Uncharacterized protein</fullName>
    </submittedName>
</protein>
<dbReference type="OrthoDB" id="5529360at2"/>
<organism evidence="2 3">
    <name type="scientific">Enhygromyxa salina</name>
    <dbReference type="NCBI Taxonomy" id="215803"/>
    <lineage>
        <taxon>Bacteria</taxon>
        <taxon>Pseudomonadati</taxon>
        <taxon>Myxococcota</taxon>
        <taxon>Polyangia</taxon>
        <taxon>Nannocystales</taxon>
        <taxon>Nannocystaceae</taxon>
        <taxon>Enhygromyxa</taxon>
    </lineage>
</organism>
<keyword evidence="1" id="KW-1133">Transmembrane helix</keyword>
<reference evidence="2 3" key="1">
    <citation type="submission" date="2018-03" db="EMBL/GenBank/DDBJ databases">
        <title>Draft Genome Sequences of the Obligatory Marine Myxobacteria Enhygromyxa salina SWB007.</title>
        <authorList>
            <person name="Poehlein A."/>
            <person name="Moghaddam J.A."/>
            <person name="Harms H."/>
            <person name="Alanjari M."/>
            <person name="Koenig G.M."/>
            <person name="Daniel R."/>
            <person name="Schaeberle T.F."/>
        </authorList>
    </citation>
    <scope>NUCLEOTIDE SEQUENCE [LARGE SCALE GENOMIC DNA]</scope>
    <source>
        <strain evidence="2 3">SWB007</strain>
    </source>
</reference>
<accession>A0A2S9Y086</accession>
<feature type="transmembrane region" description="Helical" evidence="1">
    <location>
        <begin position="249"/>
        <end position="273"/>
    </location>
</feature>
<dbReference type="EMBL" id="PVNL01000124">
    <property type="protein sequence ID" value="PRP98538.1"/>
    <property type="molecule type" value="Genomic_DNA"/>
</dbReference>
<evidence type="ECO:0000313" key="2">
    <source>
        <dbReference type="EMBL" id="PRP98538.1"/>
    </source>
</evidence>
<proteinExistence type="predicted"/>
<name>A0A2S9Y086_9BACT</name>
<dbReference type="AlphaFoldDB" id="A0A2S9Y086"/>
<sequence>MPTTKVAFIDPKAALAALTPQLKVANVGLGPSGPHGFDDDDDLEEGVPITKSATLGRVSLNPGLPPPVTAAHYTNVLDDLWPEFDDPEERTAARLESLLDEVADEAQRVHLLAQDIWERVPSYKIPDSERKRYDTEFLAYLRRLNDYRKVLHELEPDSTATNAVYLGLVKRRQGAGPVPDAIMHMYFAQQLGILADHADDMGKGFVGRVMDGLARANKVVDDASEAVEEAAADAEQKATNMWEKLTRPWLWAAGAFVGSLVAIGGTVLIINAAKTPAEPPR</sequence>
<keyword evidence="1" id="KW-0472">Membrane</keyword>
<gene>
    <name evidence="2" type="ORF">ENSA7_64810</name>
</gene>